<evidence type="ECO:0000256" key="1">
    <source>
        <dbReference type="ARBA" id="ARBA00006817"/>
    </source>
</evidence>
<dbReference type="Proteomes" id="UP000663923">
    <property type="component" value="Chromosome"/>
</dbReference>
<dbReference type="RefSeq" id="WP_207987577.1">
    <property type="nucleotide sequence ID" value="NZ_CP071794.1"/>
</dbReference>
<comment type="similarity">
    <text evidence="1">Belongs to the AHA1 family.</text>
</comment>
<dbReference type="InterPro" id="IPR023393">
    <property type="entry name" value="START-like_dom_sf"/>
</dbReference>
<sequence length="147" mass="16674">MADLEMKRHFTAPPEKVFDFVTQPQHLTKWWGPEGITLAEHVLDFSSPGPWMSIMKNSEGGIHKVTGEILMVEHGKSVTFTWAWHDDDDKRGHESEVRFTVQSDGDGGTDFTMLHRNLADDDSAQNHESGWTSSFTKLEKYVDQVAV</sequence>
<accession>A0ABX7T742</accession>
<evidence type="ECO:0000313" key="4">
    <source>
        <dbReference type="Proteomes" id="UP000663923"/>
    </source>
</evidence>
<dbReference type="SUPFAM" id="SSF55961">
    <property type="entry name" value="Bet v1-like"/>
    <property type="match status" value="1"/>
</dbReference>
<protein>
    <submittedName>
        <fullName evidence="3">SRPBCC domain-containing protein</fullName>
    </submittedName>
</protein>
<proteinExistence type="inferred from homology"/>
<evidence type="ECO:0000259" key="2">
    <source>
        <dbReference type="Pfam" id="PF08327"/>
    </source>
</evidence>
<name>A0ABX7T742_9SPHN</name>
<reference evidence="3 4" key="1">
    <citation type="submission" date="2021-03" db="EMBL/GenBank/DDBJ databases">
        <title>Complete genome of Parasphingorhabdus_sp.JHSY0214.</title>
        <authorList>
            <person name="Yoo J.H."/>
            <person name="Bae J.W."/>
        </authorList>
    </citation>
    <scope>NUCLEOTIDE SEQUENCE [LARGE SCALE GENOMIC DNA]</scope>
    <source>
        <strain evidence="3 4">JHSY0214</strain>
    </source>
</reference>
<keyword evidence="4" id="KW-1185">Reference proteome</keyword>
<dbReference type="Pfam" id="PF08327">
    <property type="entry name" value="AHSA1"/>
    <property type="match status" value="1"/>
</dbReference>
<evidence type="ECO:0000313" key="3">
    <source>
        <dbReference type="EMBL" id="QTD55753.1"/>
    </source>
</evidence>
<gene>
    <name evidence="3" type="ORF">J4G78_16425</name>
</gene>
<dbReference type="EMBL" id="CP071794">
    <property type="protein sequence ID" value="QTD55753.1"/>
    <property type="molecule type" value="Genomic_DNA"/>
</dbReference>
<feature type="domain" description="Activator of Hsp90 ATPase homologue 1/2-like C-terminal" evidence="2">
    <location>
        <begin position="12"/>
        <end position="142"/>
    </location>
</feature>
<dbReference type="InterPro" id="IPR013538">
    <property type="entry name" value="ASHA1/2-like_C"/>
</dbReference>
<dbReference type="CDD" id="cd07814">
    <property type="entry name" value="SRPBCC_CalC_Aha1-like"/>
    <property type="match status" value="1"/>
</dbReference>
<dbReference type="Gene3D" id="3.30.530.20">
    <property type="match status" value="1"/>
</dbReference>
<organism evidence="3 4">
    <name type="scientific">Parasphingorhabdus cellanae</name>
    <dbReference type="NCBI Taxonomy" id="2806553"/>
    <lineage>
        <taxon>Bacteria</taxon>
        <taxon>Pseudomonadati</taxon>
        <taxon>Pseudomonadota</taxon>
        <taxon>Alphaproteobacteria</taxon>
        <taxon>Sphingomonadales</taxon>
        <taxon>Sphingomonadaceae</taxon>
        <taxon>Parasphingorhabdus</taxon>
    </lineage>
</organism>